<dbReference type="EMBL" id="CM007371">
    <property type="protein sequence ID" value="OIW01190.1"/>
    <property type="molecule type" value="Genomic_DNA"/>
</dbReference>
<name>A0A4P1R464_LUPAN</name>
<evidence type="ECO:0000313" key="2">
    <source>
        <dbReference type="Proteomes" id="UP000188354"/>
    </source>
</evidence>
<evidence type="ECO:0000313" key="1">
    <source>
        <dbReference type="EMBL" id="OIW01190.1"/>
    </source>
</evidence>
<sequence length="70" mass="7784">MWIQRKQCLSSWNQFMIYILQISCDDSVINVASGKVAGLDNVIVEHPDLEPGSDHALSKVVVTIKTSLKL</sequence>
<dbReference type="AlphaFoldDB" id="A0A4P1R464"/>
<protein>
    <submittedName>
        <fullName evidence="1">Uncharacterized protein</fullName>
    </submittedName>
</protein>
<dbReference type="Gramene" id="OIW01190">
    <property type="protein sequence ID" value="OIW01190"/>
    <property type="gene ID" value="TanjilG_10351"/>
</dbReference>
<organism evidence="1 2">
    <name type="scientific">Lupinus angustifolius</name>
    <name type="common">Narrow-leaved blue lupine</name>
    <dbReference type="NCBI Taxonomy" id="3871"/>
    <lineage>
        <taxon>Eukaryota</taxon>
        <taxon>Viridiplantae</taxon>
        <taxon>Streptophyta</taxon>
        <taxon>Embryophyta</taxon>
        <taxon>Tracheophyta</taxon>
        <taxon>Spermatophyta</taxon>
        <taxon>Magnoliopsida</taxon>
        <taxon>eudicotyledons</taxon>
        <taxon>Gunneridae</taxon>
        <taxon>Pentapetalae</taxon>
        <taxon>rosids</taxon>
        <taxon>fabids</taxon>
        <taxon>Fabales</taxon>
        <taxon>Fabaceae</taxon>
        <taxon>Papilionoideae</taxon>
        <taxon>50 kb inversion clade</taxon>
        <taxon>genistoids sensu lato</taxon>
        <taxon>core genistoids</taxon>
        <taxon>Genisteae</taxon>
        <taxon>Lupinus</taxon>
    </lineage>
</organism>
<accession>A0A4P1R464</accession>
<keyword evidence="2" id="KW-1185">Reference proteome</keyword>
<gene>
    <name evidence="1" type="ORF">TanjilG_10351</name>
</gene>
<proteinExistence type="predicted"/>
<dbReference type="Proteomes" id="UP000188354">
    <property type="component" value="Chromosome LG11"/>
</dbReference>
<reference evidence="1 2" key="1">
    <citation type="journal article" date="2017" name="Plant Biotechnol. J.">
        <title>A comprehensive draft genome sequence for lupin (Lupinus angustifolius), an emerging health food: insights into plant-microbe interactions and legume evolution.</title>
        <authorList>
            <person name="Hane J.K."/>
            <person name="Ming Y."/>
            <person name="Kamphuis L.G."/>
            <person name="Nelson M.N."/>
            <person name="Garg G."/>
            <person name="Atkins C.A."/>
            <person name="Bayer P.E."/>
            <person name="Bravo A."/>
            <person name="Bringans S."/>
            <person name="Cannon S."/>
            <person name="Edwards D."/>
            <person name="Foley R."/>
            <person name="Gao L.L."/>
            <person name="Harrison M.J."/>
            <person name="Huang W."/>
            <person name="Hurgobin B."/>
            <person name="Li S."/>
            <person name="Liu C.W."/>
            <person name="McGrath A."/>
            <person name="Morahan G."/>
            <person name="Murray J."/>
            <person name="Weller J."/>
            <person name="Jian J."/>
            <person name="Singh K.B."/>
        </authorList>
    </citation>
    <scope>NUCLEOTIDE SEQUENCE [LARGE SCALE GENOMIC DNA]</scope>
    <source>
        <strain evidence="2">cv. Tanjil</strain>
        <tissue evidence="1">Whole plant</tissue>
    </source>
</reference>